<organism evidence="3 4">
    <name type="scientific">Tripterygium wilfordii</name>
    <name type="common">Thunder God vine</name>
    <dbReference type="NCBI Taxonomy" id="458696"/>
    <lineage>
        <taxon>Eukaryota</taxon>
        <taxon>Viridiplantae</taxon>
        <taxon>Streptophyta</taxon>
        <taxon>Embryophyta</taxon>
        <taxon>Tracheophyta</taxon>
        <taxon>Spermatophyta</taxon>
        <taxon>Magnoliopsida</taxon>
        <taxon>eudicotyledons</taxon>
        <taxon>Gunneridae</taxon>
        <taxon>Pentapetalae</taxon>
        <taxon>rosids</taxon>
        <taxon>fabids</taxon>
        <taxon>Celastrales</taxon>
        <taxon>Celastraceae</taxon>
        <taxon>Tripterygium</taxon>
    </lineage>
</organism>
<dbReference type="PANTHER" id="PTHR42851:SF8">
    <property type="entry name" value="PWWP DOMAIN-CONTAINING PROTEIN"/>
    <property type="match status" value="1"/>
</dbReference>
<feature type="region of interest" description="Disordered" evidence="1">
    <location>
        <begin position="819"/>
        <end position="838"/>
    </location>
</feature>
<dbReference type="SMART" id="SM00293">
    <property type="entry name" value="PWWP"/>
    <property type="match status" value="1"/>
</dbReference>
<feature type="domain" description="PWWP" evidence="2">
    <location>
        <begin position="211"/>
        <end position="272"/>
    </location>
</feature>
<evidence type="ECO:0000259" key="2">
    <source>
        <dbReference type="PROSITE" id="PS50812"/>
    </source>
</evidence>
<keyword evidence="4" id="KW-1185">Reference proteome</keyword>
<evidence type="ECO:0000256" key="1">
    <source>
        <dbReference type="SAM" id="MobiDB-lite"/>
    </source>
</evidence>
<evidence type="ECO:0000313" key="3">
    <source>
        <dbReference type="EMBL" id="KAF5743758.1"/>
    </source>
</evidence>
<dbReference type="EMBL" id="JAAARO010000008">
    <property type="protein sequence ID" value="KAF5743758.1"/>
    <property type="molecule type" value="Genomic_DNA"/>
</dbReference>
<comment type="caution">
    <text evidence="3">The sequence shown here is derived from an EMBL/GenBank/DDBJ whole genome shotgun (WGS) entry which is preliminary data.</text>
</comment>
<proteinExistence type="predicted"/>
<sequence>MENPKTPETQEAQTLDVKSLEEASGLFGFSKNCTGFDSDLELLVDGDEAVETNGHNAVGLEVEAVKAAGYAEGKNSEVGADSVVGIAVETGDAVVQFEEDVLDGETVNQAAYVQAQGDGKLEDLDGVFNEEVDDGEMKEDAMLDLSGVNSVKNIDVSGDSVSLYVDFSGSFAGFNGDTHEEARLGLMMGDEVSTEAREEGKEENQDFKFSVGDIIWVKTKSGTWWPGKIHDAADASKYSLKSQQEHCLLVRYFGNGHVSWCYPSQLKLLRENFEQMSRQNKARSFLGAVEKAVNEFGELVKSEMTCSCILKGGGVFDGNAQIQERLLVSGSKYGDLDEFSLAQFEPEKFLSQLKYLAQVVSMPSMLQLACAKARLSSFYCFIGHSQLPMQQLQGIPDGDGIAGDVLMARDNTNVQVRDQNSRSHDGSSQFTKRKKEDFQVQEEDLNIATLASLSKEEVNFLSGSPNMGNVDAGGDEKSDKGFDLRERKKSKYLSYPYVNWGHKGFPDETEDSKAQLVHFEGASMNSGDGQFSGPPPVSKSSGKRFQKKWFKKFVGEVSIPANPEFINATPAKLLSELRFTAVDCLYPKESENFEVTEWFFSRYRISRYHDESVYEMCCKNITGQKEATASEPCLLDKPSQEIKQISPGAKSEPEKRKRRTSKHSENGIVTDPPVLVVLPSVKPENKIQKKNRGKNSMRSKVRSLSGLSDVNINVTTSSLSLEDIEEMGLRTKETKDIPDLNANGTTPSLLTDVSQLMTHAALEGKPERKKRKRKGKVALQCTKGETCVALPNEISNNVDPIPLLVDLQLTVPYSIHDIPTQKGTGAGLPDSNGNGATKGLVVKDSLEVGTFRAEGNHEPKKRRRRKKATSDLPSSMLPASIPDLNGTSAEPIAVGKDLQDASCRSEQKKRRRNREGSTGRPRKKPAYGIPIKITDHRAGSNGDALETTLILTFASGVSMPSKEVLIATFCRFGPLKESETKFLEDSGKARVVFVRRADAEKAVQSINNSNPFGATLLGFQLHQPSTDSLSLEGSGTAAKPSGSMPHPKEPLPIDFIRHNLEMMTSMLEKPGNDISPEMRTKLESEIKGLLKKVSNMPCSSAS</sequence>
<dbReference type="PROSITE" id="PS50812">
    <property type="entry name" value="PWWP"/>
    <property type="match status" value="1"/>
</dbReference>
<dbReference type="Pfam" id="PF00855">
    <property type="entry name" value="PWWP"/>
    <property type="match status" value="1"/>
</dbReference>
<dbReference type="FunCoup" id="A0A7J7DBX9">
    <property type="interactions" value="97"/>
</dbReference>
<dbReference type="InterPro" id="IPR035979">
    <property type="entry name" value="RBD_domain_sf"/>
</dbReference>
<dbReference type="Proteomes" id="UP000593562">
    <property type="component" value="Unassembled WGS sequence"/>
</dbReference>
<feature type="region of interest" description="Disordered" evidence="1">
    <location>
        <begin position="632"/>
        <end position="668"/>
    </location>
</feature>
<feature type="region of interest" description="Disordered" evidence="1">
    <location>
        <begin position="416"/>
        <end position="436"/>
    </location>
</feature>
<feature type="region of interest" description="Disordered" evidence="1">
    <location>
        <begin position="850"/>
        <end position="927"/>
    </location>
</feature>
<dbReference type="InterPro" id="IPR053063">
    <property type="entry name" value="PWWP_domain_containing_PDP"/>
</dbReference>
<dbReference type="AlphaFoldDB" id="A0A7J7DBX9"/>
<dbReference type="CDD" id="cd05162">
    <property type="entry name" value="PWWP"/>
    <property type="match status" value="1"/>
</dbReference>
<feature type="compositionally biased region" description="Basic and acidic residues" evidence="1">
    <location>
        <begin position="897"/>
        <end position="906"/>
    </location>
</feature>
<gene>
    <name evidence="3" type="ORF">HS088_TW08G00345</name>
</gene>
<dbReference type="Gene3D" id="2.30.30.140">
    <property type="match status" value="1"/>
</dbReference>
<accession>A0A7J7DBX9</accession>
<dbReference type="SUPFAM" id="SSF63748">
    <property type="entry name" value="Tudor/PWWP/MBT"/>
    <property type="match status" value="1"/>
</dbReference>
<feature type="region of interest" description="Disordered" evidence="1">
    <location>
        <begin position="1026"/>
        <end position="1049"/>
    </location>
</feature>
<dbReference type="InterPro" id="IPR000313">
    <property type="entry name" value="PWWP_dom"/>
</dbReference>
<dbReference type="SUPFAM" id="SSF54928">
    <property type="entry name" value="RNA-binding domain, RBD"/>
    <property type="match status" value="1"/>
</dbReference>
<evidence type="ECO:0000313" key="4">
    <source>
        <dbReference type="Proteomes" id="UP000593562"/>
    </source>
</evidence>
<dbReference type="GO" id="GO:0003676">
    <property type="term" value="F:nucleic acid binding"/>
    <property type="evidence" value="ECO:0007669"/>
    <property type="project" value="InterPro"/>
</dbReference>
<dbReference type="OrthoDB" id="21615at2759"/>
<protein>
    <recommendedName>
        <fullName evidence="2">PWWP domain-containing protein</fullName>
    </recommendedName>
</protein>
<name>A0A7J7DBX9_TRIWF</name>
<dbReference type="InParanoid" id="A0A7J7DBX9"/>
<dbReference type="PANTHER" id="PTHR42851">
    <property type="entry name" value="ALDOLASE-RELATED"/>
    <property type="match status" value="1"/>
</dbReference>
<reference evidence="3 4" key="1">
    <citation type="journal article" date="2020" name="Nat. Commun.">
        <title>Genome of Tripterygium wilfordii and identification of cytochrome P450 involved in triptolide biosynthesis.</title>
        <authorList>
            <person name="Tu L."/>
            <person name="Su P."/>
            <person name="Zhang Z."/>
            <person name="Gao L."/>
            <person name="Wang J."/>
            <person name="Hu T."/>
            <person name="Zhou J."/>
            <person name="Zhang Y."/>
            <person name="Zhao Y."/>
            <person name="Liu Y."/>
            <person name="Song Y."/>
            <person name="Tong Y."/>
            <person name="Lu Y."/>
            <person name="Yang J."/>
            <person name="Xu C."/>
            <person name="Jia M."/>
            <person name="Peters R.J."/>
            <person name="Huang L."/>
            <person name="Gao W."/>
        </authorList>
    </citation>
    <scope>NUCLEOTIDE SEQUENCE [LARGE SCALE GENOMIC DNA]</scope>
    <source>
        <strain evidence="4">cv. XIE 37</strain>
        <tissue evidence="3">Leaf</tissue>
    </source>
</reference>